<evidence type="ECO:0000313" key="2">
    <source>
        <dbReference type="Proteomes" id="UP000824176"/>
    </source>
</evidence>
<sequence>MYKLLLLFFLILPITSFAYDLPFIDEQIMYNDEIIILEESKLVLQSKDKLLYGEYVRKNGQVAVFKLREKISNGPMSMMKTYTCDIHRRNDSSVDAPFFKYIYPIKYSKDIIFNKSDALRRFFMVETPSVVTNDYRDRYCAFEHTGQYLGFDKVYDKERYIFSLDKQEEYKNYYKNIKPNRYFLEIAVPVSNSHYALARWFFGKWSIEDYDKIIKIYDERIKSDNMVNK</sequence>
<organism evidence="1 2">
    <name type="scientific">Candidatus Mucispirillum faecigallinarum</name>
    <dbReference type="NCBI Taxonomy" id="2838699"/>
    <lineage>
        <taxon>Bacteria</taxon>
        <taxon>Pseudomonadati</taxon>
        <taxon>Deferribacterota</taxon>
        <taxon>Deferribacteres</taxon>
        <taxon>Deferribacterales</taxon>
        <taxon>Mucispirillaceae</taxon>
        <taxon>Mucispirillum</taxon>
    </lineage>
</organism>
<comment type="caution">
    <text evidence="1">The sequence shown here is derived from an EMBL/GenBank/DDBJ whole genome shotgun (WGS) entry which is preliminary data.</text>
</comment>
<name>A0A9D2KAD4_9BACT</name>
<dbReference type="AlphaFoldDB" id="A0A9D2KAD4"/>
<accession>A0A9D2KAD4</accession>
<protein>
    <submittedName>
        <fullName evidence="1">Uncharacterized protein</fullName>
    </submittedName>
</protein>
<proteinExistence type="predicted"/>
<dbReference type="Proteomes" id="UP000824176">
    <property type="component" value="Unassembled WGS sequence"/>
</dbReference>
<reference evidence="1" key="2">
    <citation type="submission" date="2021-04" db="EMBL/GenBank/DDBJ databases">
        <authorList>
            <person name="Gilroy R."/>
        </authorList>
    </citation>
    <scope>NUCLEOTIDE SEQUENCE</scope>
    <source>
        <strain evidence="1">ChiW4-1371</strain>
    </source>
</reference>
<gene>
    <name evidence="1" type="ORF">H9804_01670</name>
</gene>
<reference evidence="1" key="1">
    <citation type="journal article" date="2021" name="PeerJ">
        <title>Extensive microbial diversity within the chicken gut microbiome revealed by metagenomics and culture.</title>
        <authorList>
            <person name="Gilroy R."/>
            <person name="Ravi A."/>
            <person name="Getino M."/>
            <person name="Pursley I."/>
            <person name="Horton D.L."/>
            <person name="Alikhan N.F."/>
            <person name="Baker D."/>
            <person name="Gharbi K."/>
            <person name="Hall N."/>
            <person name="Watson M."/>
            <person name="Adriaenssens E.M."/>
            <person name="Foster-Nyarko E."/>
            <person name="Jarju S."/>
            <person name="Secka A."/>
            <person name="Antonio M."/>
            <person name="Oren A."/>
            <person name="Chaudhuri R.R."/>
            <person name="La Ragione R."/>
            <person name="Hildebrand F."/>
            <person name="Pallen M.J."/>
        </authorList>
    </citation>
    <scope>NUCLEOTIDE SEQUENCE</scope>
    <source>
        <strain evidence="1">ChiW4-1371</strain>
    </source>
</reference>
<evidence type="ECO:0000313" key="1">
    <source>
        <dbReference type="EMBL" id="HIZ88625.1"/>
    </source>
</evidence>
<dbReference type="EMBL" id="DXAQ01000023">
    <property type="protein sequence ID" value="HIZ88625.1"/>
    <property type="molecule type" value="Genomic_DNA"/>
</dbReference>